<evidence type="ECO:0000313" key="2">
    <source>
        <dbReference type="EMBL" id="ACL52675.1"/>
    </source>
</evidence>
<organism evidence="2">
    <name type="scientific">Zea mays</name>
    <name type="common">Maize</name>
    <dbReference type="NCBI Taxonomy" id="4577"/>
    <lineage>
        <taxon>Eukaryota</taxon>
        <taxon>Viridiplantae</taxon>
        <taxon>Streptophyta</taxon>
        <taxon>Embryophyta</taxon>
        <taxon>Tracheophyta</taxon>
        <taxon>Spermatophyta</taxon>
        <taxon>Magnoliopsida</taxon>
        <taxon>Liliopsida</taxon>
        <taxon>Poales</taxon>
        <taxon>Poaceae</taxon>
        <taxon>PACMAD clade</taxon>
        <taxon>Panicoideae</taxon>
        <taxon>Andropogonodae</taxon>
        <taxon>Andropogoneae</taxon>
        <taxon>Tripsacinae</taxon>
        <taxon>Zea</taxon>
    </lineage>
</organism>
<reference evidence="2" key="1">
    <citation type="journal article" date="2009" name="PLoS Genet.">
        <title>Sequencing, mapping, and analysis of 27,455 maize full-length cDNAs.</title>
        <authorList>
            <person name="Soderlund C."/>
            <person name="Descour A."/>
            <person name="Kudrna D."/>
            <person name="Bomhoff M."/>
            <person name="Boyd L."/>
            <person name="Currie J."/>
            <person name="Angelova A."/>
            <person name="Collura K."/>
            <person name="Wissotski M."/>
            <person name="Ashley E."/>
            <person name="Morrow D."/>
            <person name="Fernandes J."/>
            <person name="Walbot V."/>
            <person name="Yu Y."/>
        </authorList>
    </citation>
    <scope>NUCLEOTIDE SEQUENCE</scope>
    <source>
        <strain evidence="2">B73</strain>
    </source>
</reference>
<accession>B7ZXM6</accession>
<name>B7ZXM6_MAIZE</name>
<proteinExistence type="evidence at transcript level"/>
<sequence>MICLRHVHVLLLVQICKMIDANRPCVSSSIPWIVGNKSPPMQASRSREVFLLYPIHNGSSFRLSVVNIVVNGEELQFRLVSIEWLVRKIPVEINIVCITMPSKSKPIRVHCRKYMKVHVLNNESCQ</sequence>
<dbReference type="AlphaFoldDB" id="B7ZXM6"/>
<feature type="signal peptide" evidence="1">
    <location>
        <begin position="1"/>
        <end position="21"/>
    </location>
</feature>
<keyword evidence="1" id="KW-0732">Signal</keyword>
<reference evidence="2" key="2">
    <citation type="submission" date="2012-06" db="EMBL/GenBank/DDBJ databases">
        <authorList>
            <person name="Yu Y."/>
            <person name="Currie J."/>
            <person name="Lomeli R."/>
            <person name="Angelova A."/>
            <person name="Collura K."/>
            <person name="Wissotski M."/>
            <person name="Campos D."/>
            <person name="Kudrna D."/>
            <person name="Golser W."/>
            <person name="Ashely E."/>
            <person name="Descour A."/>
            <person name="Fernandes J."/>
            <person name="Soderlund C."/>
            <person name="Walbot V."/>
        </authorList>
    </citation>
    <scope>NUCLEOTIDE SEQUENCE</scope>
    <source>
        <strain evidence="2">B73</strain>
    </source>
</reference>
<dbReference type="EMBL" id="BT054068">
    <property type="protein sequence ID" value="ACL52675.1"/>
    <property type="molecule type" value="mRNA"/>
</dbReference>
<evidence type="ECO:0000256" key="1">
    <source>
        <dbReference type="SAM" id="SignalP"/>
    </source>
</evidence>
<evidence type="ECO:0008006" key="3">
    <source>
        <dbReference type="Google" id="ProtNLM"/>
    </source>
</evidence>
<protein>
    <recommendedName>
        <fullName evidence="3">Secreted protein</fullName>
    </recommendedName>
</protein>
<feature type="chain" id="PRO_5002867352" description="Secreted protein" evidence="1">
    <location>
        <begin position="22"/>
        <end position="126"/>
    </location>
</feature>